<sequence length="1033" mass="111466">MSVPQSVSKKNPEAAARARAHRAQKEAAVQQVNNASAPLASQPRPPPSPGPSYYTPGNDSYRTGNSFVGGSVQQYEYSNRSSNPAHQYQQPPQPYLSSQAPRPHPGSTLQEQSQRSSYHQPQPQVFSGGHTGGAERPISIVGPPKAAMMRPPTISASSSSSSLPLSAAYNLERDTTRPIDQPSSAPAPAPALVSSRLGSSGHPNSQPVYQSQPQPQPQPQLRPVSQSQPQYHQQGYALQPVETNSSNAHYLASEGTGSIMGSAGGSSIRSGASSSYIGSIKRHTDRLLNLSRSLRNMLLRRTHVGHVVHAIEIFSSNLNGHIGRLEARELDLTGQESRALASVARDFEKAAIWMEENQQNITYNWPPAKTAKVLKELDDGLTKSFTAKLGVAIFESLQDTRHISMHITRQIEGLEADLPGMIKRIVAQANSETIEKTIQRLRIEEDALKPLQGSYGGNGRPGGGSEFRSGYGGGEAEKTIQSLIDALETQRQAQIEKEERQAANDRISSSHGAQQSTGYPGQLQQPSNLPIAGPTGGPFSHQPPQAVLRDDASLRSTRSDSTTTLGASGGLNISGIVLPGSMGEKAVTSSEKHGAWGEDAKNEGGGISFHPIDPISKMELVDPVLASDGFIHDRFTLLTHKPNHPTKPNEPLRILGDIGQLRTAIFVRYPERKDECFSRRAQFTEEAVRHSSDFFFAEVGDVLEKLSAVLSWKAGEEDAGLLVRRGIIRWRIRHLTGALSDFQTALLLSPTLPIYRLLALVHLELHAYPDALDAVEHALRTDGSDSIALAVRAVIYADQGKLTEARRVLDVASSSANKEGKEWSQESRTSKAVYSPKPNRTPDTALPLLWDVSHLMVGFAFLALGESVKAAAHLAKAVEKAPGGDCFSRALWGYTLVESADGDTKEEGWRELEASLKLAGDIGSRVFIGEESEGLGPTHKPLQSAVGVLLAQVTAIDDKESAKTILIESLSLAHPGKRQTSNEQGFLARMYAETGDFEMARAGYDMAVAIASQAGRSEERAALMGERAMYGVA</sequence>
<feature type="compositionally biased region" description="Basic and acidic residues" evidence="1">
    <location>
        <begin position="590"/>
        <end position="602"/>
    </location>
</feature>
<dbReference type="AlphaFoldDB" id="A0A0F7SXA8"/>
<dbReference type="InterPro" id="IPR011990">
    <property type="entry name" value="TPR-like_helical_dom_sf"/>
</dbReference>
<evidence type="ECO:0000256" key="1">
    <source>
        <dbReference type="SAM" id="MobiDB-lite"/>
    </source>
</evidence>
<accession>A0A0F7SXA8</accession>
<dbReference type="Gene3D" id="1.25.40.10">
    <property type="entry name" value="Tetratricopeptide repeat domain"/>
    <property type="match status" value="1"/>
</dbReference>
<name>A0A0F7SXA8_PHARH</name>
<dbReference type="SMART" id="SM00028">
    <property type="entry name" value="TPR"/>
    <property type="match status" value="4"/>
</dbReference>
<feature type="compositionally biased region" description="Basic and acidic residues" evidence="1">
    <location>
        <begin position="819"/>
        <end position="829"/>
    </location>
</feature>
<protein>
    <submittedName>
        <fullName evidence="2">Tetratricopeptide repeat-containing domain</fullName>
    </submittedName>
</protein>
<feature type="compositionally biased region" description="Polar residues" evidence="1">
    <location>
        <begin position="506"/>
        <end position="528"/>
    </location>
</feature>
<feature type="region of interest" description="Disordered" evidence="1">
    <location>
        <begin position="819"/>
        <end position="838"/>
    </location>
</feature>
<feature type="compositionally biased region" description="Low complexity" evidence="1">
    <location>
        <begin position="221"/>
        <end position="230"/>
    </location>
</feature>
<feature type="compositionally biased region" description="Low complexity" evidence="1">
    <location>
        <begin position="203"/>
        <end position="213"/>
    </location>
</feature>
<feature type="compositionally biased region" description="Low complexity" evidence="1">
    <location>
        <begin position="182"/>
        <end position="195"/>
    </location>
</feature>
<feature type="region of interest" description="Disordered" evidence="1">
    <location>
        <begin position="491"/>
        <end position="570"/>
    </location>
</feature>
<dbReference type="EMBL" id="LN483332">
    <property type="protein sequence ID" value="CED85329.1"/>
    <property type="molecule type" value="Genomic_DNA"/>
</dbReference>
<feature type="region of interest" description="Disordered" evidence="1">
    <location>
        <begin position="450"/>
        <end position="473"/>
    </location>
</feature>
<dbReference type="InterPro" id="IPR019734">
    <property type="entry name" value="TPR_rpt"/>
</dbReference>
<feature type="region of interest" description="Disordered" evidence="1">
    <location>
        <begin position="176"/>
        <end position="232"/>
    </location>
</feature>
<reference evidence="2" key="1">
    <citation type="submission" date="2014-08" db="EMBL/GenBank/DDBJ databases">
        <authorList>
            <person name="Sharma Rahul"/>
            <person name="Thines Marco"/>
        </authorList>
    </citation>
    <scope>NUCLEOTIDE SEQUENCE</scope>
</reference>
<feature type="compositionally biased region" description="Polar residues" evidence="1">
    <location>
        <begin position="55"/>
        <end position="83"/>
    </location>
</feature>
<feature type="region of interest" description="Disordered" evidence="1">
    <location>
        <begin position="1"/>
        <end position="163"/>
    </location>
</feature>
<organism evidence="2">
    <name type="scientific">Phaffia rhodozyma</name>
    <name type="common">Yeast</name>
    <name type="synonym">Xanthophyllomyces dendrorhous</name>
    <dbReference type="NCBI Taxonomy" id="264483"/>
    <lineage>
        <taxon>Eukaryota</taxon>
        <taxon>Fungi</taxon>
        <taxon>Dikarya</taxon>
        <taxon>Basidiomycota</taxon>
        <taxon>Agaricomycotina</taxon>
        <taxon>Tremellomycetes</taxon>
        <taxon>Cystofilobasidiales</taxon>
        <taxon>Mrakiaceae</taxon>
        <taxon>Phaffia</taxon>
    </lineage>
</organism>
<feature type="compositionally biased region" description="Basic and acidic residues" evidence="1">
    <location>
        <begin position="494"/>
        <end position="503"/>
    </location>
</feature>
<evidence type="ECO:0000313" key="2">
    <source>
        <dbReference type="EMBL" id="CED85329.1"/>
    </source>
</evidence>
<proteinExistence type="predicted"/>
<feature type="region of interest" description="Disordered" evidence="1">
    <location>
        <begin position="584"/>
        <end position="605"/>
    </location>
</feature>
<dbReference type="SUPFAM" id="SSF48452">
    <property type="entry name" value="TPR-like"/>
    <property type="match status" value="1"/>
</dbReference>
<feature type="compositionally biased region" description="Low complexity" evidence="1">
    <location>
        <begin position="554"/>
        <end position="565"/>
    </location>
</feature>
<feature type="compositionally biased region" description="Low complexity" evidence="1">
    <location>
        <begin position="84"/>
        <end position="101"/>
    </location>
</feature>
<feature type="compositionally biased region" description="Gly residues" evidence="1">
    <location>
        <begin position="454"/>
        <end position="473"/>
    </location>
</feature>
<feature type="compositionally biased region" description="Polar residues" evidence="1">
    <location>
        <begin position="107"/>
        <end position="125"/>
    </location>
</feature>